<dbReference type="PANTHER" id="PTHR24148">
    <property type="entry name" value="ANKYRIN REPEAT DOMAIN-CONTAINING PROTEIN 39 HOMOLOG-RELATED"/>
    <property type="match status" value="1"/>
</dbReference>
<reference evidence="1 2" key="1">
    <citation type="submission" date="2016-03" db="EMBL/GenBank/DDBJ databases">
        <authorList>
            <person name="Ploux O."/>
        </authorList>
    </citation>
    <scope>NUCLEOTIDE SEQUENCE [LARGE SCALE GENOMIC DNA]</scope>
    <source>
        <strain evidence="1 2">UAMH 11012</strain>
    </source>
</reference>
<accession>A0A1L7WV41</accession>
<dbReference type="OrthoDB" id="3523604at2759"/>
<gene>
    <name evidence="1" type="ORF">PAC_06533</name>
</gene>
<dbReference type="STRING" id="576137.A0A1L7WV41"/>
<name>A0A1L7WV41_9HELO</name>
<protein>
    <recommendedName>
        <fullName evidence="3">Heterokaryon incompatibility domain-containing protein</fullName>
    </recommendedName>
</protein>
<dbReference type="PANTHER" id="PTHR24148:SF64">
    <property type="entry name" value="HETEROKARYON INCOMPATIBILITY DOMAIN-CONTAINING PROTEIN"/>
    <property type="match status" value="1"/>
</dbReference>
<dbReference type="InterPro" id="IPR052895">
    <property type="entry name" value="HetReg/Transcr_Mod"/>
</dbReference>
<evidence type="ECO:0000313" key="2">
    <source>
        <dbReference type="Proteomes" id="UP000184330"/>
    </source>
</evidence>
<dbReference type="Proteomes" id="UP000184330">
    <property type="component" value="Unassembled WGS sequence"/>
</dbReference>
<dbReference type="EMBL" id="FJOG01000008">
    <property type="protein sequence ID" value="CZR56644.1"/>
    <property type="molecule type" value="Genomic_DNA"/>
</dbReference>
<keyword evidence="2" id="KW-1185">Reference proteome</keyword>
<organism evidence="1 2">
    <name type="scientific">Phialocephala subalpina</name>
    <dbReference type="NCBI Taxonomy" id="576137"/>
    <lineage>
        <taxon>Eukaryota</taxon>
        <taxon>Fungi</taxon>
        <taxon>Dikarya</taxon>
        <taxon>Ascomycota</taxon>
        <taxon>Pezizomycotina</taxon>
        <taxon>Leotiomycetes</taxon>
        <taxon>Helotiales</taxon>
        <taxon>Mollisiaceae</taxon>
        <taxon>Phialocephala</taxon>
        <taxon>Phialocephala fortinii species complex</taxon>
    </lineage>
</organism>
<dbReference type="AlphaFoldDB" id="A0A1L7WV41"/>
<evidence type="ECO:0008006" key="3">
    <source>
        <dbReference type="Google" id="ProtNLM"/>
    </source>
</evidence>
<proteinExistence type="predicted"/>
<evidence type="ECO:0000313" key="1">
    <source>
        <dbReference type="EMBL" id="CZR56644.1"/>
    </source>
</evidence>
<sequence>MARTRIQAIIHSHLLCVGLRRAELDDHTQWEGGQDHCFSLVDAMGSSRFSLDAPEPAWEALQKLLTNPWFERSWVVQEVMSGNIIVRYGDSQLDWTVLSQFAMAVERDIHSMVKLHLPLESNDRSSLKGGTLKISYIRIMEEFRSMRSGNDRHLSLLFYLVRMFRSTSRFKATNTQDRIYALLNLSGLARNADFNTLLSKSDLLGNKCPKNTPHYHARLSEFFTTTAKHFLCSGPQNRRLDFLTHAGTCYTYGKTRLPNIPSWVPDWSLEDPPFIPFIGHDGTLELLQHPRLNGILEDVANLQSYDEISFSGRPKQEAARKKLNSMASEMLEKTMYRAAKETLPSYNIIDSPSLGRDILELKGVLIDGIHNISSIDFLNSRLGPTLFNDPAAISHLRDLNSTLTSWLELAYSTFHLSHEIDNPTTRLALHEAFERTLLGDLSHSTFDFTLPKAPIRPAPREDLGYAARLISYFRGLTTLDDFFGGKENSGKLFAEWIVHVGTTCGGRVFGITEKGRMGLFPVGCAVGNEVCVFEGIGVTFVLRRIGEVEGKVKEEREGSGAEAFREGSSVENEARKSFYELVGAAYVHGVMDGEAMEGAGELTSFMLK</sequence>